<organism evidence="2 3">
    <name type="scientific">Cellulomonas triticagri</name>
    <dbReference type="NCBI Taxonomy" id="2483352"/>
    <lineage>
        <taxon>Bacteria</taxon>
        <taxon>Bacillati</taxon>
        <taxon>Actinomycetota</taxon>
        <taxon>Actinomycetes</taxon>
        <taxon>Micrococcales</taxon>
        <taxon>Cellulomonadaceae</taxon>
        <taxon>Cellulomonas</taxon>
    </lineage>
</organism>
<dbReference type="Gene3D" id="2.30.40.10">
    <property type="entry name" value="Urease, subunit C, domain 1"/>
    <property type="match status" value="1"/>
</dbReference>
<dbReference type="GO" id="GO:0016810">
    <property type="term" value="F:hydrolase activity, acting on carbon-nitrogen (but not peptide) bonds"/>
    <property type="evidence" value="ECO:0007669"/>
    <property type="project" value="InterPro"/>
</dbReference>
<dbReference type="AlphaFoldDB" id="A0A3M2IQZ5"/>
<dbReference type="InterPro" id="IPR013108">
    <property type="entry name" value="Amidohydro_3"/>
</dbReference>
<dbReference type="Gene3D" id="3.20.20.140">
    <property type="entry name" value="Metal-dependent hydrolases"/>
    <property type="match status" value="1"/>
</dbReference>
<sequence>MSTTLYRGGAVLTPAVLAARPDRPPRRGPVPEDLLEDAPTALLVVDGAIGWIGREDEADGLTDAADAVVRLDGALVTPGFVDAHAHLLDAGLRLGAVDLSGAADLAGALATVRAAATGAPGREAAAQGAPLCGYGWDDH</sequence>
<comment type="caution">
    <text evidence="2">The sequence shown here is derived from an EMBL/GenBank/DDBJ whole genome shotgun (WGS) entry which is preliminary data.</text>
</comment>
<dbReference type="InterPro" id="IPR011059">
    <property type="entry name" value="Metal-dep_hydrolase_composite"/>
</dbReference>
<dbReference type="Pfam" id="PF07969">
    <property type="entry name" value="Amidohydro_3"/>
    <property type="match status" value="1"/>
</dbReference>
<reference evidence="2 3" key="1">
    <citation type="submission" date="2018-10" db="EMBL/GenBank/DDBJ databases">
        <title>Isolation, diversity and antifungal activity of actinobacteria from wheat.</title>
        <authorList>
            <person name="Han C."/>
        </authorList>
    </citation>
    <scope>NUCLEOTIDE SEQUENCE [LARGE SCALE GENOMIC DNA]</scope>
    <source>
        <strain evidence="2 3">NEAU-YY56</strain>
    </source>
</reference>
<dbReference type="Proteomes" id="UP000269289">
    <property type="component" value="Unassembled WGS sequence"/>
</dbReference>
<keyword evidence="3" id="KW-1185">Reference proteome</keyword>
<evidence type="ECO:0000313" key="2">
    <source>
        <dbReference type="EMBL" id="RMI02050.1"/>
    </source>
</evidence>
<evidence type="ECO:0000259" key="1">
    <source>
        <dbReference type="Pfam" id="PF07969"/>
    </source>
</evidence>
<dbReference type="OrthoDB" id="3238066at2"/>
<protein>
    <recommendedName>
        <fullName evidence="1">Amidohydrolase 3 domain-containing protein</fullName>
    </recommendedName>
</protein>
<dbReference type="SUPFAM" id="SSF51338">
    <property type="entry name" value="Composite domain of metallo-dependent hydrolases"/>
    <property type="match status" value="1"/>
</dbReference>
<dbReference type="RefSeq" id="WP_147463648.1">
    <property type="nucleotide sequence ID" value="NZ_RFFI01000224.1"/>
</dbReference>
<dbReference type="PANTHER" id="PTHR22642:SF2">
    <property type="entry name" value="PROTEIN LONG AFTER FAR-RED 3"/>
    <property type="match status" value="1"/>
</dbReference>
<gene>
    <name evidence="2" type="ORF">EBM89_20325</name>
</gene>
<accession>A0A3M2IQZ5</accession>
<dbReference type="EMBL" id="RFFI01000224">
    <property type="protein sequence ID" value="RMI02050.1"/>
    <property type="molecule type" value="Genomic_DNA"/>
</dbReference>
<feature type="domain" description="Amidohydrolase 3" evidence="1">
    <location>
        <begin position="68"/>
        <end position="138"/>
    </location>
</feature>
<evidence type="ECO:0000313" key="3">
    <source>
        <dbReference type="Proteomes" id="UP000269289"/>
    </source>
</evidence>
<dbReference type="PANTHER" id="PTHR22642">
    <property type="entry name" value="IMIDAZOLONEPROPIONASE"/>
    <property type="match status" value="1"/>
</dbReference>
<feature type="non-terminal residue" evidence="2">
    <location>
        <position position="139"/>
    </location>
</feature>
<dbReference type="Gene3D" id="3.10.310.70">
    <property type="match status" value="1"/>
</dbReference>
<proteinExistence type="predicted"/>
<name>A0A3M2IQZ5_9CELL</name>